<keyword evidence="2 3" id="KW-0808">Transferase</keyword>
<gene>
    <name evidence="3" type="ordered locus">ACP_0044</name>
</gene>
<dbReference type="Pfam" id="PF13692">
    <property type="entry name" value="Glyco_trans_1_4"/>
    <property type="match status" value="1"/>
</dbReference>
<protein>
    <submittedName>
        <fullName evidence="3">Glycosyl transferase, group 1 family</fullName>
        <ecNumber evidence="3">2.4.1.-</ecNumber>
    </submittedName>
</protein>
<dbReference type="EC" id="2.4.1.-" evidence="3"/>
<dbReference type="HOGENOM" id="CLU_009583_43_0_0"/>
<evidence type="ECO:0000313" key="4">
    <source>
        <dbReference type="Proteomes" id="UP000002207"/>
    </source>
</evidence>
<dbReference type="GO" id="GO:0016757">
    <property type="term" value="F:glycosyltransferase activity"/>
    <property type="evidence" value="ECO:0007669"/>
    <property type="project" value="UniProtKB-KW"/>
</dbReference>
<dbReference type="CDD" id="cd03801">
    <property type="entry name" value="GT4_PimA-like"/>
    <property type="match status" value="1"/>
</dbReference>
<dbReference type="SUPFAM" id="SSF53756">
    <property type="entry name" value="UDP-Glycosyltransferase/glycogen phosphorylase"/>
    <property type="match status" value="1"/>
</dbReference>
<reference evidence="3 4" key="1">
    <citation type="journal article" date="2009" name="Appl. Environ. Microbiol.">
        <title>Three genomes from the phylum Acidobacteria provide insight into the lifestyles of these microorganisms in soils.</title>
        <authorList>
            <person name="Ward N.L."/>
            <person name="Challacombe J.F."/>
            <person name="Janssen P.H."/>
            <person name="Henrissat B."/>
            <person name="Coutinho P.M."/>
            <person name="Wu M."/>
            <person name="Xie G."/>
            <person name="Haft D.H."/>
            <person name="Sait M."/>
            <person name="Badger J."/>
            <person name="Barabote R.D."/>
            <person name="Bradley B."/>
            <person name="Brettin T.S."/>
            <person name="Brinkac L.M."/>
            <person name="Bruce D."/>
            <person name="Creasy T."/>
            <person name="Daugherty S.C."/>
            <person name="Davidsen T.M."/>
            <person name="DeBoy R.T."/>
            <person name="Detter J.C."/>
            <person name="Dodson R.J."/>
            <person name="Durkin A.S."/>
            <person name="Ganapathy A."/>
            <person name="Gwinn-Giglio M."/>
            <person name="Han C.S."/>
            <person name="Khouri H."/>
            <person name="Kiss H."/>
            <person name="Kothari S.P."/>
            <person name="Madupu R."/>
            <person name="Nelson K.E."/>
            <person name="Nelson W.C."/>
            <person name="Paulsen I."/>
            <person name="Penn K."/>
            <person name="Ren Q."/>
            <person name="Rosovitz M.J."/>
            <person name="Selengut J.D."/>
            <person name="Shrivastava S."/>
            <person name="Sullivan S.A."/>
            <person name="Tapia R."/>
            <person name="Thompson L.S."/>
            <person name="Watkins K.L."/>
            <person name="Yang Q."/>
            <person name="Yu C."/>
            <person name="Zafar N."/>
            <person name="Zhou L."/>
            <person name="Kuske C.R."/>
        </authorList>
    </citation>
    <scope>NUCLEOTIDE SEQUENCE [LARGE SCALE GENOMIC DNA]</scope>
    <source>
        <strain evidence="4">ATCC 51196 / DSM 11244 / BCRC 80197 / JCM 7670 / NBRC 15755 / NCIMB 13165 / 161</strain>
    </source>
</reference>
<dbReference type="CAZy" id="GT4">
    <property type="family name" value="Glycosyltransferase Family 4"/>
</dbReference>
<evidence type="ECO:0000256" key="2">
    <source>
        <dbReference type="ARBA" id="ARBA00022679"/>
    </source>
</evidence>
<dbReference type="PANTHER" id="PTHR12526">
    <property type="entry name" value="GLYCOSYLTRANSFERASE"/>
    <property type="match status" value="1"/>
</dbReference>
<sequence>MAKINFLVPPLSKHSFTGGIWCIFEYARGLTARGHDVSVVPILPSPQPCWFPGKNFPVLTRSGRNRGATLGRALLEFGKVGMRQRVVPVEELRRLAESLLMMYPKVFTEFVRSGLAESYIRTVVPAADINIATSFETARPAALLGGKKFYFAQHYEPYFATEKQDSEGAKTLALQSYHLGFRLVANSSWLLNQLRSELGDYDVDLCPNAIDHKVFWGEPKQRIRPDKVVLISYGGRNAEWKGFLDMAKAVARARSMAPDINIEWRVYGKALLPPGNNIASYHALGFLSPPELSSAYREADILLSASWYESFPLFPLEAMACGLAVVTTQSGTEEYAIPAQTAEVVEARSTGSISDAILKLVNNPEHCYRIAVAGNRISREFTWERSVRRLEDILLA</sequence>
<proteinExistence type="predicted"/>
<dbReference type="eggNOG" id="COG0438">
    <property type="taxonomic scope" value="Bacteria"/>
</dbReference>
<name>C1F800_ACIC5</name>
<accession>C1F800</accession>
<dbReference type="STRING" id="240015.ACP_0044"/>
<evidence type="ECO:0000256" key="1">
    <source>
        <dbReference type="ARBA" id="ARBA00022676"/>
    </source>
</evidence>
<dbReference type="Gene3D" id="3.40.50.11090">
    <property type="match status" value="2"/>
</dbReference>
<keyword evidence="4" id="KW-1185">Reference proteome</keyword>
<dbReference type="InParanoid" id="C1F800"/>
<organism evidence="3 4">
    <name type="scientific">Acidobacterium capsulatum (strain ATCC 51196 / DSM 11244 / BCRC 80197 / JCM 7670 / NBRC 15755 / NCIMB 13165 / 161)</name>
    <dbReference type="NCBI Taxonomy" id="240015"/>
    <lineage>
        <taxon>Bacteria</taxon>
        <taxon>Pseudomonadati</taxon>
        <taxon>Acidobacteriota</taxon>
        <taxon>Terriglobia</taxon>
        <taxon>Terriglobales</taxon>
        <taxon>Acidobacteriaceae</taxon>
        <taxon>Acidobacterium</taxon>
    </lineage>
</organism>
<dbReference type="EMBL" id="CP001472">
    <property type="protein sequence ID" value="ACO33330.1"/>
    <property type="molecule type" value="Genomic_DNA"/>
</dbReference>
<dbReference type="Proteomes" id="UP000002207">
    <property type="component" value="Chromosome"/>
</dbReference>
<keyword evidence="1 3" id="KW-0328">Glycosyltransferase</keyword>
<evidence type="ECO:0000313" key="3">
    <source>
        <dbReference type="EMBL" id="ACO33330.1"/>
    </source>
</evidence>
<dbReference type="KEGG" id="aca:ACP_0044"/>
<dbReference type="Gene3D" id="3.40.50.2000">
    <property type="entry name" value="Glycogen Phosphorylase B"/>
    <property type="match status" value="1"/>
</dbReference>
<dbReference type="AlphaFoldDB" id="C1F800"/>
<dbReference type="PANTHER" id="PTHR12526:SF510">
    <property type="entry name" value="D-INOSITOL 3-PHOSPHATE GLYCOSYLTRANSFERASE"/>
    <property type="match status" value="1"/>
</dbReference>